<evidence type="ECO:0000313" key="3">
    <source>
        <dbReference type="Proteomes" id="UP001220064"/>
    </source>
</evidence>
<organism evidence="2 3">
    <name type="scientific">Corynebacterium massiliense DSM 45435</name>
    <dbReference type="NCBI Taxonomy" id="1121364"/>
    <lineage>
        <taxon>Bacteria</taxon>
        <taxon>Bacillati</taxon>
        <taxon>Actinomycetota</taxon>
        <taxon>Actinomycetes</taxon>
        <taxon>Mycobacteriales</taxon>
        <taxon>Corynebacteriaceae</taxon>
        <taxon>Corynebacterium</taxon>
    </lineage>
</organism>
<feature type="chain" id="PRO_5046998501" description="Secreted protein" evidence="1">
    <location>
        <begin position="27"/>
        <end position="229"/>
    </location>
</feature>
<evidence type="ECO:0000313" key="2">
    <source>
        <dbReference type="EMBL" id="WCZ32250.1"/>
    </source>
</evidence>
<reference evidence="2 3" key="1">
    <citation type="submission" date="2020-10" db="EMBL/GenBank/DDBJ databases">
        <title>Complete genome sequence of Corynebacterium massiliense DSM 45435, type strain of Corynebacterium massiliense.</title>
        <authorList>
            <person name="Busche T."/>
            <person name="Kalinowski J."/>
            <person name="Ruckert C."/>
        </authorList>
    </citation>
    <scope>NUCLEOTIDE SEQUENCE [LARGE SCALE GENOMIC DNA]</scope>
    <source>
        <strain evidence="2 3">DSM 45435</strain>
    </source>
</reference>
<feature type="signal peptide" evidence="1">
    <location>
        <begin position="1"/>
        <end position="26"/>
    </location>
</feature>
<accession>A0ABY7U850</accession>
<keyword evidence="1" id="KW-0732">Signal</keyword>
<sequence>MSLSRKTMTAALALSAALVLPATATAAPAPAPSAQLQLPASPLDELGRPTDETAQAIRDFVNQPWVPEDLRNAALSALAFARGDGGGEPGAKLPENGPNFRQFVWPTVSGRCIDGQSDAVGSAIAVPGPSEIPAPGAAEGETTFLFTGLGTAPAAKDQGDMRVQWFNLTTLQGGETSLENHGINPDGPGTVSGTAKTGKGLTIAWLHGTLHTEKETCGFMPTAAFIDNK</sequence>
<dbReference type="Proteomes" id="UP001220064">
    <property type="component" value="Chromosome"/>
</dbReference>
<name>A0ABY7U850_9CORY</name>
<proteinExistence type="predicted"/>
<dbReference type="EMBL" id="CP063189">
    <property type="protein sequence ID" value="WCZ32250.1"/>
    <property type="molecule type" value="Genomic_DNA"/>
</dbReference>
<evidence type="ECO:0000256" key="1">
    <source>
        <dbReference type="SAM" id="SignalP"/>
    </source>
</evidence>
<evidence type="ECO:0008006" key="4">
    <source>
        <dbReference type="Google" id="ProtNLM"/>
    </source>
</evidence>
<gene>
    <name evidence="2" type="ORF">CMASS_03995</name>
</gene>
<protein>
    <recommendedName>
        <fullName evidence="4">Secreted protein</fullName>
    </recommendedName>
</protein>
<keyword evidence="3" id="KW-1185">Reference proteome</keyword>